<dbReference type="RefSeq" id="WP_174404472.1">
    <property type="nucleotide sequence ID" value="NZ_BLVO01000012.1"/>
</dbReference>
<evidence type="ECO:0000313" key="2">
    <source>
        <dbReference type="EMBL" id="GFM32797.1"/>
    </source>
</evidence>
<gene>
    <name evidence="2" type="ORF">DSM101010T_11620</name>
</gene>
<dbReference type="EMBL" id="BLVO01000012">
    <property type="protein sequence ID" value="GFM32797.1"/>
    <property type="molecule type" value="Genomic_DNA"/>
</dbReference>
<name>A0A7J0BGD6_9BACT</name>
<protein>
    <recommendedName>
        <fullName evidence="1">Homocysteine biosynthesis enzyme sulfur-incorporation domain-containing protein</fullName>
    </recommendedName>
</protein>
<evidence type="ECO:0000259" key="1">
    <source>
        <dbReference type="Pfam" id="PF01837"/>
    </source>
</evidence>
<dbReference type="AlphaFoldDB" id="A0A7J0BGD6"/>
<keyword evidence="3" id="KW-1185">Reference proteome</keyword>
<dbReference type="Pfam" id="PF01837">
    <property type="entry name" value="HcyBio"/>
    <property type="match status" value="1"/>
</dbReference>
<feature type="domain" description="Homocysteine biosynthesis enzyme sulfur-incorporation" evidence="1">
    <location>
        <begin position="22"/>
        <end position="380"/>
    </location>
</feature>
<dbReference type="InterPro" id="IPR002708">
    <property type="entry name" value="HcyBio"/>
</dbReference>
<dbReference type="Proteomes" id="UP000503840">
    <property type="component" value="Unassembled WGS sequence"/>
</dbReference>
<evidence type="ECO:0000313" key="3">
    <source>
        <dbReference type="Proteomes" id="UP000503840"/>
    </source>
</evidence>
<proteinExistence type="predicted"/>
<accession>A0A7J0BGD6</accession>
<reference evidence="2 3" key="1">
    <citation type="submission" date="2020-05" db="EMBL/GenBank/DDBJ databases">
        <title>Draft genome sequence of Desulfovibrio sp. strain HN2T.</title>
        <authorList>
            <person name="Ueno A."/>
            <person name="Tamazawa S."/>
            <person name="Tamamura S."/>
            <person name="Murakami T."/>
            <person name="Kiyama T."/>
            <person name="Inomata H."/>
            <person name="Amano Y."/>
            <person name="Miyakawa K."/>
            <person name="Tamaki H."/>
            <person name="Naganuma T."/>
            <person name="Kaneko K."/>
        </authorList>
    </citation>
    <scope>NUCLEOTIDE SEQUENCE [LARGE SCALE GENOMIC DNA]</scope>
    <source>
        <strain evidence="2 3">HN2</strain>
    </source>
</reference>
<sequence length="390" mass="42794">MSKFTVNKTIAEINDRIRKGKAVVLNAEEMTEAVRTMGKEKAAREVDVVTTGTFSPMCSSGLLFNIGQKEPPTMKTSKVWLNGVPAYAGLAAVDSYIGATEPSEDDPLNKVYPGSFKYGGGHVIEDLVRGKSVHLRAEAYGTDCYPRKSLDKKISLADLPFAELYNPRNCYQNYNAAVNLTSRIIYTYMGPLKPNMRNVNYATAGKLSPLFNDPLFKTIGFGTRIFLGGGTGYVVGAGTQHVPNPKRTERGLPLSAAGTLQLKGDLKKMNARYLRGLSFLGYGCTLSVGVGIPIPILNEEIAWYTGVDDSDIQMPVKDYGHDYPNCLPRVLQHVTYEDLKSGEVEIQGKKVETVPMTSYSISLEVANTLKSWIEKGEFLLSEPVEPIPAW</sequence>
<organism evidence="2 3">
    <name type="scientific">Desulfovibrio subterraneus</name>
    <dbReference type="NCBI Taxonomy" id="2718620"/>
    <lineage>
        <taxon>Bacteria</taxon>
        <taxon>Pseudomonadati</taxon>
        <taxon>Thermodesulfobacteriota</taxon>
        <taxon>Desulfovibrionia</taxon>
        <taxon>Desulfovibrionales</taxon>
        <taxon>Desulfovibrionaceae</taxon>
        <taxon>Desulfovibrio</taxon>
    </lineage>
</organism>
<comment type="caution">
    <text evidence="2">The sequence shown here is derived from an EMBL/GenBank/DDBJ whole genome shotgun (WGS) entry which is preliminary data.</text>
</comment>